<dbReference type="EMBL" id="CP007142">
    <property type="protein sequence ID" value="AJQ97339.1"/>
    <property type="molecule type" value="Genomic_DNA"/>
</dbReference>
<dbReference type="SUPFAM" id="SSF53756">
    <property type="entry name" value="UDP-Glycosyltransferase/glycogen phosphorylase"/>
    <property type="match status" value="1"/>
</dbReference>
<evidence type="ECO:0000313" key="3">
    <source>
        <dbReference type="Proteomes" id="UP000032266"/>
    </source>
</evidence>
<evidence type="ECO:0000259" key="1">
    <source>
        <dbReference type="Pfam" id="PF00534"/>
    </source>
</evidence>
<dbReference type="AlphaFoldDB" id="A0A0C5W3Z2"/>
<dbReference type="HOGENOM" id="CLU_009583_34_0_6"/>
<organism evidence="2 3">
    <name type="scientific">Gynuella sunshinyii YC6258</name>
    <dbReference type="NCBI Taxonomy" id="1445510"/>
    <lineage>
        <taxon>Bacteria</taxon>
        <taxon>Pseudomonadati</taxon>
        <taxon>Pseudomonadota</taxon>
        <taxon>Gammaproteobacteria</taxon>
        <taxon>Oceanospirillales</taxon>
        <taxon>Saccharospirillaceae</taxon>
        <taxon>Gynuella</taxon>
    </lineage>
</organism>
<dbReference type="PATRIC" id="fig|1445510.3.peg.5269"/>
<reference evidence="2 3" key="1">
    <citation type="submission" date="2014-01" db="EMBL/GenBank/DDBJ databases">
        <title>Full genme sequencing of cellulolytic bacterium Gynuella sunshinyii YC6258T gen. nov., sp. nov.</title>
        <authorList>
            <person name="Khan H."/>
            <person name="Chung E.J."/>
            <person name="Chung Y.R."/>
        </authorList>
    </citation>
    <scope>NUCLEOTIDE SEQUENCE [LARGE SCALE GENOMIC DNA]</scope>
    <source>
        <strain evidence="2 3">YC6258</strain>
    </source>
</reference>
<name>A0A0C5W3Z2_9GAMM</name>
<dbReference type="STRING" id="1445510.YC6258_05309"/>
<keyword evidence="3" id="KW-1185">Reference proteome</keyword>
<proteinExistence type="predicted"/>
<dbReference type="RefSeq" id="WP_052830541.1">
    <property type="nucleotide sequence ID" value="NZ_CP007142.1"/>
</dbReference>
<accession>A0A0C5W3Z2</accession>
<dbReference type="GO" id="GO:0016757">
    <property type="term" value="F:glycosyltransferase activity"/>
    <property type="evidence" value="ECO:0007669"/>
    <property type="project" value="InterPro"/>
</dbReference>
<dbReference type="CDD" id="cd03809">
    <property type="entry name" value="GT4_MtfB-like"/>
    <property type="match status" value="1"/>
</dbReference>
<feature type="domain" description="Glycosyl transferase family 1" evidence="1">
    <location>
        <begin position="312"/>
        <end position="431"/>
    </location>
</feature>
<dbReference type="Gene3D" id="3.40.50.2000">
    <property type="entry name" value="Glycogen Phosphorylase B"/>
    <property type="match status" value="1"/>
</dbReference>
<dbReference type="InterPro" id="IPR001296">
    <property type="entry name" value="Glyco_trans_1"/>
</dbReference>
<protein>
    <submittedName>
        <fullName evidence="2">Glycosyltransferase</fullName>
    </submittedName>
</protein>
<keyword evidence="2" id="KW-0808">Transferase</keyword>
<evidence type="ECO:0000313" key="2">
    <source>
        <dbReference type="EMBL" id="AJQ97339.1"/>
    </source>
</evidence>
<dbReference type="Proteomes" id="UP000032266">
    <property type="component" value="Chromosome"/>
</dbReference>
<gene>
    <name evidence="2" type="ORF">YC6258_05309</name>
</gene>
<dbReference type="PANTHER" id="PTHR46401">
    <property type="entry name" value="GLYCOSYLTRANSFERASE WBBK-RELATED"/>
    <property type="match status" value="1"/>
</dbReference>
<dbReference type="KEGG" id="gsn:YC6258_05309"/>
<dbReference type="PANTHER" id="PTHR46401:SF9">
    <property type="entry name" value="MANNOSYLTRANSFERASE A"/>
    <property type="match status" value="1"/>
</dbReference>
<dbReference type="Pfam" id="PF00534">
    <property type="entry name" value="Glycos_transf_1"/>
    <property type="match status" value="1"/>
</dbReference>
<sequence>MLIIYDVTRLVSRRRAPTPTGIDRVDFRYAKFFLDHQEYETHYILQEGGRFFVIDNKTFSLLIKTFEMRWFKKSDSTILDQAMNQGIGIFFSYVRKKLQQTNKDILNSEYNGATSYKALMEKFLNAKPKNALGGRVKWINKLPKVLKRPILFLAGNIYYLYKELRSSKFKAHKTPAQNSAIDDSLMNIIKRHRNRDIRYFNMSHHGIDNINGYADLVCAGVGKLVFCIYDLIPITFPEYVRDGDADKHSNRLKSVLSFAESEIITISEASKKEIIQFAGNYNLNIPPIHVLYIGVEEHMLAKPVDTRNKFDVYSPYFVYVSTIEPRKNHLLLLNLWRQMVEEKEELIPKLIIIGKRGWENQSVTAMLDRCTKIQNHVIEISGLDDDELIDVYRGAKALLFPSYTEGWGMPLVESLALQKPVICNNIGVFYEAGQMVPEYVDVMDSAKWKKTILDYSQTSSLLREAQVKRLEQYKYPDWTSYFDKFEIILKRGMNK</sequence>